<dbReference type="EMBL" id="BJXU01000068">
    <property type="protein sequence ID" value="GEN23921.1"/>
    <property type="molecule type" value="Genomic_DNA"/>
</dbReference>
<evidence type="ECO:0000313" key="1">
    <source>
        <dbReference type="EMBL" id="GEN23921.1"/>
    </source>
</evidence>
<name>A0A1M7HW77_9GAMM</name>
<organism evidence="2 3">
    <name type="scientific">Halomonas cupida</name>
    <dbReference type="NCBI Taxonomy" id="44933"/>
    <lineage>
        <taxon>Bacteria</taxon>
        <taxon>Pseudomonadati</taxon>
        <taxon>Pseudomonadota</taxon>
        <taxon>Gammaproteobacteria</taxon>
        <taxon>Oceanospirillales</taxon>
        <taxon>Halomonadaceae</taxon>
        <taxon>Halomonas</taxon>
    </lineage>
</organism>
<dbReference type="Proteomes" id="UP000184123">
    <property type="component" value="Unassembled WGS sequence"/>
</dbReference>
<reference evidence="2 3" key="1">
    <citation type="submission" date="2016-11" db="EMBL/GenBank/DDBJ databases">
        <authorList>
            <person name="Jaros S."/>
            <person name="Januszkiewicz K."/>
            <person name="Wedrychowicz H."/>
        </authorList>
    </citation>
    <scope>NUCLEOTIDE SEQUENCE [LARGE SCALE GENOMIC DNA]</scope>
    <source>
        <strain evidence="2 3">DSM 4740</strain>
    </source>
</reference>
<gene>
    <name evidence="1" type="ORF">HCU01_18700</name>
    <name evidence="2" type="ORF">SAMN05660971_02708</name>
</gene>
<evidence type="ECO:0000313" key="2">
    <source>
        <dbReference type="EMBL" id="SHM32730.1"/>
    </source>
</evidence>
<evidence type="ECO:0000313" key="3">
    <source>
        <dbReference type="Proteomes" id="UP000184123"/>
    </source>
</evidence>
<dbReference type="Proteomes" id="UP000321726">
    <property type="component" value="Unassembled WGS sequence"/>
</dbReference>
<dbReference type="AlphaFoldDB" id="A0A1M7HW77"/>
<accession>A0A1M7HW77</accession>
<reference evidence="1 4" key="2">
    <citation type="submission" date="2019-07" db="EMBL/GenBank/DDBJ databases">
        <title>Whole genome shotgun sequence of Halomonas cupida NBRC 102219.</title>
        <authorList>
            <person name="Hosoyama A."/>
            <person name="Uohara A."/>
            <person name="Ohji S."/>
            <person name="Ichikawa N."/>
        </authorList>
    </citation>
    <scope>NUCLEOTIDE SEQUENCE [LARGE SCALE GENOMIC DNA]</scope>
    <source>
        <strain evidence="1 4">NBRC 102219</strain>
    </source>
</reference>
<evidence type="ECO:0000313" key="4">
    <source>
        <dbReference type="Proteomes" id="UP000321726"/>
    </source>
</evidence>
<protein>
    <submittedName>
        <fullName evidence="2">Uncharacterized protein</fullName>
    </submittedName>
</protein>
<dbReference type="RefSeq" id="WP_073435736.1">
    <property type="nucleotide sequence ID" value="NZ_BJXU01000068.1"/>
</dbReference>
<keyword evidence="4" id="KW-1185">Reference proteome</keyword>
<dbReference type="EMBL" id="FRCA01000007">
    <property type="protein sequence ID" value="SHM32730.1"/>
    <property type="molecule type" value="Genomic_DNA"/>
</dbReference>
<proteinExistence type="predicted"/>
<sequence length="121" mass="13004">MTNFEIDEKARDLSDGESAYALARQLVKMEMERDALAAYVKRLTQRGSNLSSALAGKAEPAAAQDNWQAVLAEAPAIGLAHRDAEVAANAIENLARQLGDADDRAAAMTAVTEYRRKAEGL</sequence>